<evidence type="ECO:0000259" key="2">
    <source>
        <dbReference type="Pfam" id="PF03795"/>
    </source>
</evidence>
<dbReference type="OrthoDB" id="2293521at2"/>
<dbReference type="NCBIfam" id="NF009502">
    <property type="entry name" value="PRK12863.1-1"/>
    <property type="match status" value="1"/>
</dbReference>
<protein>
    <recommendedName>
        <fullName evidence="2">YCII-related domain-containing protein</fullName>
    </recommendedName>
</protein>
<dbReference type="InterPro" id="IPR051807">
    <property type="entry name" value="Sec-metab_biosynth-assoc"/>
</dbReference>
<reference evidence="4" key="1">
    <citation type="submission" date="2017-11" db="EMBL/GenBank/DDBJ databases">
        <authorList>
            <person name="Kuznetsova I."/>
            <person name="Sazanova A."/>
            <person name="Chirak E."/>
            <person name="Safronova V."/>
            <person name="Willems A."/>
        </authorList>
    </citation>
    <scope>NUCLEOTIDE SEQUENCE [LARGE SCALE GENOMIC DNA]</scope>
    <source>
        <strain evidence="4">PEPV15</strain>
    </source>
</reference>
<evidence type="ECO:0000256" key="1">
    <source>
        <dbReference type="ARBA" id="ARBA00007689"/>
    </source>
</evidence>
<accession>A0A2P7AYX4</accession>
<dbReference type="InterPro" id="IPR011008">
    <property type="entry name" value="Dimeric_a/b-barrel"/>
</dbReference>
<name>A0A2P7AYX4_9HYPH</name>
<evidence type="ECO:0000313" key="4">
    <source>
        <dbReference type="Proteomes" id="UP000241158"/>
    </source>
</evidence>
<gene>
    <name evidence="3" type="ORF">CU100_01030</name>
</gene>
<dbReference type="SUPFAM" id="SSF54909">
    <property type="entry name" value="Dimeric alpha+beta barrel"/>
    <property type="match status" value="1"/>
</dbReference>
<evidence type="ECO:0000313" key="3">
    <source>
        <dbReference type="EMBL" id="PSH59410.1"/>
    </source>
</evidence>
<dbReference type="Proteomes" id="UP000241158">
    <property type="component" value="Unassembled WGS sequence"/>
</dbReference>
<dbReference type="AlphaFoldDB" id="A0A2P7AYX4"/>
<dbReference type="EMBL" id="PGGN01000001">
    <property type="protein sequence ID" value="PSH59410.1"/>
    <property type="molecule type" value="Genomic_DNA"/>
</dbReference>
<dbReference type="RefSeq" id="WP_106714709.1">
    <property type="nucleotide sequence ID" value="NZ_JACHXT010000002.1"/>
</dbReference>
<feature type="domain" description="YCII-related" evidence="2">
    <location>
        <begin position="1"/>
        <end position="87"/>
    </location>
</feature>
<proteinExistence type="inferred from homology"/>
<dbReference type="PANTHER" id="PTHR33606:SF3">
    <property type="entry name" value="PROTEIN YCII"/>
    <property type="match status" value="1"/>
</dbReference>
<comment type="similarity">
    <text evidence="1">Belongs to the YciI family.</text>
</comment>
<dbReference type="Gene3D" id="3.30.70.1060">
    <property type="entry name" value="Dimeric alpha+beta barrel"/>
    <property type="match status" value="1"/>
</dbReference>
<keyword evidence="4" id="KW-1185">Reference proteome</keyword>
<dbReference type="Pfam" id="PF03795">
    <property type="entry name" value="YCII"/>
    <property type="match status" value="1"/>
</dbReference>
<dbReference type="PANTHER" id="PTHR33606">
    <property type="entry name" value="PROTEIN YCII"/>
    <property type="match status" value="1"/>
</dbReference>
<sequence>MLYALICNDKTDHLQLRLDTRTAHLEYLDSLGDRLKFAGPFLGADAKPNGSLVVIEASDLAAARKLADNDPYAKAGLFSSVDIRPWNWAIKNPDNK</sequence>
<comment type="caution">
    <text evidence="3">The sequence shown here is derived from an EMBL/GenBank/DDBJ whole genome shotgun (WGS) entry which is preliminary data.</text>
</comment>
<dbReference type="InterPro" id="IPR005545">
    <property type="entry name" value="YCII"/>
</dbReference>
<organism evidence="3 4">
    <name type="scientific">Phyllobacterium endophyticum</name>
    <dbReference type="NCBI Taxonomy" id="1149773"/>
    <lineage>
        <taxon>Bacteria</taxon>
        <taxon>Pseudomonadati</taxon>
        <taxon>Pseudomonadota</taxon>
        <taxon>Alphaproteobacteria</taxon>
        <taxon>Hyphomicrobiales</taxon>
        <taxon>Phyllobacteriaceae</taxon>
        <taxon>Phyllobacterium</taxon>
    </lineage>
</organism>